<dbReference type="Ensembl" id="ENSGWIT00000006707.1">
    <property type="protein sequence ID" value="ENSGWIP00000006070.1"/>
    <property type="gene ID" value="ENSGWIG00000003554.1"/>
</dbReference>
<accession>A0A8C5DF24</accession>
<feature type="domain" description="Reverse transcriptase" evidence="2">
    <location>
        <begin position="499"/>
        <end position="771"/>
    </location>
</feature>
<dbReference type="PANTHER" id="PTHR31635">
    <property type="entry name" value="REVERSE TRANSCRIPTASE DOMAIN-CONTAINING PROTEIN-RELATED"/>
    <property type="match status" value="1"/>
</dbReference>
<evidence type="ECO:0000256" key="1">
    <source>
        <dbReference type="SAM" id="MobiDB-lite"/>
    </source>
</evidence>
<dbReference type="Pfam" id="PF00078">
    <property type="entry name" value="RVT_1"/>
    <property type="match status" value="1"/>
</dbReference>
<name>A0A8C5DF24_GOUWI</name>
<organism evidence="3 4">
    <name type="scientific">Gouania willdenowi</name>
    <name type="common">Blunt-snouted clingfish</name>
    <name type="synonym">Lepadogaster willdenowi</name>
    <dbReference type="NCBI Taxonomy" id="441366"/>
    <lineage>
        <taxon>Eukaryota</taxon>
        <taxon>Metazoa</taxon>
        <taxon>Chordata</taxon>
        <taxon>Craniata</taxon>
        <taxon>Vertebrata</taxon>
        <taxon>Euteleostomi</taxon>
        <taxon>Actinopterygii</taxon>
        <taxon>Neopterygii</taxon>
        <taxon>Teleostei</taxon>
        <taxon>Neoteleostei</taxon>
        <taxon>Acanthomorphata</taxon>
        <taxon>Ovalentaria</taxon>
        <taxon>Blenniimorphae</taxon>
        <taxon>Blenniiformes</taxon>
        <taxon>Gobiesocoidei</taxon>
        <taxon>Gobiesocidae</taxon>
        <taxon>Gobiesocinae</taxon>
        <taxon>Gouania</taxon>
    </lineage>
</organism>
<dbReference type="InterPro" id="IPR000477">
    <property type="entry name" value="RT_dom"/>
</dbReference>
<dbReference type="SUPFAM" id="SSF56672">
    <property type="entry name" value="DNA/RNA polymerases"/>
    <property type="match status" value="1"/>
</dbReference>
<evidence type="ECO:0000313" key="3">
    <source>
        <dbReference type="Ensembl" id="ENSGWIP00000006070.1"/>
    </source>
</evidence>
<dbReference type="InterPro" id="IPR036691">
    <property type="entry name" value="Endo/exonu/phosph_ase_sf"/>
</dbReference>
<dbReference type="Proteomes" id="UP000694680">
    <property type="component" value="Unassembled WGS sequence"/>
</dbReference>
<dbReference type="AlphaFoldDB" id="A0A8C5DF24"/>
<dbReference type="InterPro" id="IPR005135">
    <property type="entry name" value="Endo/exonuclease/phosphatase"/>
</dbReference>
<dbReference type="Pfam" id="PF03372">
    <property type="entry name" value="Exo_endo_phos"/>
    <property type="match status" value="1"/>
</dbReference>
<evidence type="ECO:0000259" key="2">
    <source>
        <dbReference type="PROSITE" id="PS50878"/>
    </source>
</evidence>
<feature type="region of interest" description="Disordered" evidence="1">
    <location>
        <begin position="316"/>
        <end position="335"/>
    </location>
</feature>
<dbReference type="CDD" id="cd09076">
    <property type="entry name" value="L1-EN"/>
    <property type="match status" value="1"/>
</dbReference>
<reference evidence="3" key="2">
    <citation type="submission" date="2025-09" db="UniProtKB">
        <authorList>
            <consortium name="Ensembl"/>
        </authorList>
    </citation>
    <scope>IDENTIFICATION</scope>
</reference>
<sequence length="958" mass="111574">MGSGDVKISSLNVNGLSNPIKRSRMLSKMRRDKIQIVFLQETHMSKLEHDKFKKFGYQNTFSSSCHNNRKRGVAILIANSVNFELISENRDKEGRYTLIKGKINNSLVTLVNVYAPPECNKYFIRYLFDLILTKSEGILICGGDWNTILNPQLDTTSSKKQKVARSKLLNIFVKGMGLCDIWRNMHERERDFTHYSATYRVHSRIDFFLINLTDRHRVKECSIGTADISDHNIIYLKLHLTNQPKNTLWRLNLGILNSEDVIKEIQKEISDCMENNMKGSPKPTIMWDTVKAVMRGKLIAKTVFLKRKKKEKYDELQTTLRDKERQQQEGPNKERDIQIREIKKQIEDIQDEDIEKKLRYIKQTFYESGPKATKILAIQLRAKHIRNSIHKIREPETKNELFDPEEMNEIFRNYYKSLYSEGKQVDEMEIKKYLSALDLPSLGTSQNNKLLAPITLKEIHRAITHLKNNKTPGSDGFPNEWYKIFKETLAPVMLKSFNWTLDKAEIPPSWKEATISVIPKEGKNKEYCESYRPISMLNVDYKIFTSILSKRIEHFLPDLIDEDQAGFIKGRQTQDNIRRTLNIIEHINKEQISAAVMSLDPEKAFDKVSWKFLSNVLERMGFNTKFNKCIQALYSEPTARIKINGHLTNNFRLYRGTRQGCCLSPTLFAIFIEPLAQAIRQHKHINGINLAKEEHKIGLFADDVILYLQNPNETLPKVMETLNDFGSLSGYSLNISKTQILSINTSIKKAIRKEYRLKKETNSIKYLGTWITQDTNKLYETNYTKINDKIQNDLSQWTALSLDFSARIETIKMNVLPRLLFLFSALPIKIPESQFIAWNKQISKFIWARKKPRVKFTTLHLNKDRGGLSLPNLKEYYLAAQMRYIVCWCSPDYQAKWKQIELNTGQSQPQTLIGETEIKLMGANGIVEHTLKLWKMIRKKYNLENDSKLLIWPSQQQK</sequence>
<keyword evidence="4" id="KW-1185">Reference proteome</keyword>
<dbReference type="PROSITE" id="PS50878">
    <property type="entry name" value="RT_POL"/>
    <property type="match status" value="1"/>
</dbReference>
<dbReference type="CDD" id="cd01650">
    <property type="entry name" value="RT_nLTR_like"/>
    <property type="match status" value="1"/>
</dbReference>
<dbReference type="GO" id="GO:0003824">
    <property type="term" value="F:catalytic activity"/>
    <property type="evidence" value="ECO:0007669"/>
    <property type="project" value="InterPro"/>
</dbReference>
<evidence type="ECO:0000313" key="4">
    <source>
        <dbReference type="Proteomes" id="UP000694680"/>
    </source>
</evidence>
<proteinExistence type="predicted"/>
<protein>
    <recommendedName>
        <fullName evidence="2">Reverse transcriptase domain-containing protein</fullName>
    </recommendedName>
</protein>
<dbReference type="SUPFAM" id="SSF56219">
    <property type="entry name" value="DNase I-like"/>
    <property type="match status" value="1"/>
</dbReference>
<dbReference type="PANTHER" id="PTHR31635:SF196">
    <property type="entry name" value="REVERSE TRANSCRIPTASE DOMAIN-CONTAINING PROTEIN-RELATED"/>
    <property type="match status" value="1"/>
</dbReference>
<dbReference type="Gene3D" id="3.60.10.10">
    <property type="entry name" value="Endonuclease/exonuclease/phosphatase"/>
    <property type="match status" value="1"/>
</dbReference>
<reference evidence="3" key="1">
    <citation type="submission" date="2025-08" db="UniProtKB">
        <authorList>
            <consortium name="Ensembl"/>
        </authorList>
    </citation>
    <scope>IDENTIFICATION</scope>
</reference>
<dbReference type="InterPro" id="IPR043502">
    <property type="entry name" value="DNA/RNA_pol_sf"/>
</dbReference>